<dbReference type="STRING" id="36856.ATB98_02575"/>
<evidence type="ECO:0000313" key="2">
    <source>
        <dbReference type="EMBL" id="OAP35754.1"/>
    </source>
</evidence>
<sequence length="302" mass="33743">MTYAFDPGRPFTEDFHAVGAAQIRCAMAVLSEQPAGVHEAIHDARKSFKRLRSLYRLVAVDAPGFRKQENARIRSMARNLSTVRDAAALVENANYLRLHAASEEQQVALDKVSSILTARRDRIAEEETDLDGKIASTILSCEEALAALARLAFDDGRRKTARRLEKGWRRTLKRATASIAACEASTDAAAFHQLRKRTQDYRMQLALLRAAWPSAMQAKRAQARELVDLLGHLNDLATMTSLVNEQPELAGNSQNQAHLLSAVIARQEELRREALKRAEAVFLDRPKHESRTIGLLWLEAGR</sequence>
<dbReference type="RefSeq" id="WP_066878784.1">
    <property type="nucleotide sequence ID" value="NZ_LNQB01000099.1"/>
</dbReference>
<dbReference type="PANTHER" id="PTHR39339">
    <property type="entry name" value="SLR1444 PROTEIN"/>
    <property type="match status" value="1"/>
</dbReference>
<dbReference type="InterPro" id="IPR038186">
    <property type="entry name" value="CHAD_dom_sf"/>
</dbReference>
<comment type="caution">
    <text evidence="2">The sequence shown here is derived from an EMBL/GenBank/DDBJ whole genome shotgun (WGS) entry which is preliminary data.</text>
</comment>
<organism evidence="2 3">
    <name type="scientific">Sinorhizobium saheli</name>
    <dbReference type="NCBI Taxonomy" id="36856"/>
    <lineage>
        <taxon>Bacteria</taxon>
        <taxon>Pseudomonadati</taxon>
        <taxon>Pseudomonadota</taxon>
        <taxon>Alphaproteobacteria</taxon>
        <taxon>Hyphomicrobiales</taxon>
        <taxon>Rhizobiaceae</taxon>
        <taxon>Sinorhizobium/Ensifer group</taxon>
        <taxon>Sinorhizobium</taxon>
    </lineage>
</organism>
<proteinExistence type="predicted"/>
<name>A0A178XKM1_SINSA</name>
<evidence type="ECO:0000313" key="3">
    <source>
        <dbReference type="Proteomes" id="UP000078507"/>
    </source>
</evidence>
<accession>A0A178XKM1</accession>
<dbReference type="PANTHER" id="PTHR39339:SF1">
    <property type="entry name" value="CHAD DOMAIN-CONTAINING PROTEIN"/>
    <property type="match status" value="1"/>
</dbReference>
<dbReference type="PROSITE" id="PS51708">
    <property type="entry name" value="CHAD"/>
    <property type="match status" value="1"/>
</dbReference>
<dbReference type="Proteomes" id="UP000078507">
    <property type="component" value="Unassembled WGS sequence"/>
</dbReference>
<dbReference type="SMART" id="SM00880">
    <property type="entry name" value="CHAD"/>
    <property type="match status" value="1"/>
</dbReference>
<protein>
    <submittedName>
        <fullName evidence="2">Metal-binding protein</fullName>
    </submittedName>
</protein>
<dbReference type="EMBL" id="LNQB01000099">
    <property type="protein sequence ID" value="OAP35754.1"/>
    <property type="molecule type" value="Genomic_DNA"/>
</dbReference>
<evidence type="ECO:0000259" key="1">
    <source>
        <dbReference type="PROSITE" id="PS51708"/>
    </source>
</evidence>
<reference evidence="2 3" key="1">
    <citation type="submission" date="2015-11" db="EMBL/GenBank/DDBJ databases">
        <title>Ensifer anhuiense sp. nov., an effective nitrogen fixation bacterium with Glycine soja.</title>
        <authorList>
            <person name="Yan H."/>
            <person name="Chen W."/>
        </authorList>
    </citation>
    <scope>NUCLEOTIDE SEQUENCE [LARGE SCALE GENOMIC DNA]</scope>
    <source>
        <strain evidence="2 3">LMG 7837</strain>
    </source>
</reference>
<keyword evidence="3" id="KW-1185">Reference proteome</keyword>
<feature type="domain" description="CHAD" evidence="1">
    <location>
        <begin position="8"/>
        <end position="287"/>
    </location>
</feature>
<dbReference type="OrthoDB" id="9810907at2"/>
<dbReference type="AlphaFoldDB" id="A0A178XKM1"/>
<dbReference type="Gene3D" id="1.40.20.10">
    <property type="entry name" value="CHAD domain"/>
    <property type="match status" value="1"/>
</dbReference>
<gene>
    <name evidence="2" type="ORF">ATB98_02575</name>
</gene>
<dbReference type="InterPro" id="IPR007899">
    <property type="entry name" value="CHAD_dom"/>
</dbReference>
<dbReference type="Pfam" id="PF05235">
    <property type="entry name" value="CHAD"/>
    <property type="match status" value="1"/>
</dbReference>